<feature type="domain" description="Ice-binding protein C-terminal" evidence="2">
    <location>
        <begin position="277"/>
        <end position="295"/>
    </location>
</feature>
<dbReference type="EMBL" id="BDCO01000002">
    <property type="protein sequence ID" value="GAT32202.1"/>
    <property type="molecule type" value="Genomic_DNA"/>
</dbReference>
<evidence type="ECO:0000313" key="3">
    <source>
        <dbReference type="EMBL" id="GAT32202.1"/>
    </source>
</evidence>
<proteinExistence type="predicted"/>
<evidence type="ECO:0000256" key="1">
    <source>
        <dbReference type="SAM" id="Phobius"/>
    </source>
</evidence>
<keyword evidence="1" id="KW-0812">Transmembrane</keyword>
<evidence type="ECO:0000259" key="2">
    <source>
        <dbReference type="Pfam" id="PF07589"/>
    </source>
</evidence>
<reference evidence="4" key="1">
    <citation type="journal article" date="2017" name="Genome Announc.">
        <title>Draft Genome Sequence of Terrimicrobium sacchariphilum NM-5T, a Facultative Anaerobic Soil Bacterium of the Class Spartobacteria.</title>
        <authorList>
            <person name="Qiu Y.L."/>
            <person name="Tourlousse D.M."/>
            <person name="Matsuura N."/>
            <person name="Ohashi A."/>
            <person name="Sekiguchi Y."/>
        </authorList>
    </citation>
    <scope>NUCLEOTIDE SEQUENCE [LARGE SCALE GENOMIC DNA]</scope>
    <source>
        <strain evidence="4">NM-5</strain>
    </source>
</reference>
<keyword evidence="1" id="KW-1133">Transmembrane helix</keyword>
<name>A0A146G431_TERSA</name>
<dbReference type="STRING" id="690879.TSACC_2600"/>
<dbReference type="Proteomes" id="UP000076023">
    <property type="component" value="Unassembled WGS sequence"/>
</dbReference>
<dbReference type="NCBIfam" id="TIGR02595">
    <property type="entry name" value="PEP_CTERM"/>
    <property type="match status" value="1"/>
</dbReference>
<keyword evidence="4" id="KW-1185">Reference proteome</keyword>
<protein>
    <submittedName>
        <fullName evidence="3">PEP-CTERM protein-sorting domain-containing protein</fullName>
    </submittedName>
</protein>
<dbReference type="AlphaFoldDB" id="A0A146G431"/>
<dbReference type="InParanoid" id="A0A146G431"/>
<feature type="transmembrane region" description="Helical" evidence="1">
    <location>
        <begin position="281"/>
        <end position="299"/>
    </location>
</feature>
<gene>
    <name evidence="3" type="ORF">TSACC_2600</name>
</gene>
<comment type="caution">
    <text evidence="3">The sequence shown here is derived from an EMBL/GenBank/DDBJ whole genome shotgun (WGS) entry which is preliminary data.</text>
</comment>
<organism evidence="3 4">
    <name type="scientific">Terrimicrobium sacchariphilum</name>
    <dbReference type="NCBI Taxonomy" id="690879"/>
    <lineage>
        <taxon>Bacteria</taxon>
        <taxon>Pseudomonadati</taxon>
        <taxon>Verrucomicrobiota</taxon>
        <taxon>Terrimicrobiia</taxon>
        <taxon>Terrimicrobiales</taxon>
        <taxon>Terrimicrobiaceae</taxon>
        <taxon>Terrimicrobium</taxon>
    </lineage>
</organism>
<dbReference type="RefSeq" id="WP_075078048.1">
    <property type="nucleotide sequence ID" value="NZ_BDCO01000002.1"/>
</dbReference>
<sequence length="303" mass="30370">MKHPISLIALTGTRMFVLASLITGFAVTSQALIVNFDSASSITDNFSAGGIVASGSLTYSSSVGLNGGGGAVLPGGTNNNFIYSANQSFSPASLLTISTYLKIDAAPGGATNGLSLVTGISGTAAPQSALGWGGASTDGVVGVPRSATGSGSTFTTPQYSLAVSLRYDATAAKYNLVSFSNGSNAGLGTGAQFSLTAGNWYYWSTTYTFNSINLSYTFSSQLFSASADGTVGTAVSGIYTQTVINSGLAGSSSIYGILASQAGSAKGVASIDSFAVVPEPGSMALLGLGMLGLVGYCRLRSRK</sequence>
<accession>A0A146G431</accession>
<dbReference type="InterPro" id="IPR013424">
    <property type="entry name" value="Ice-binding_C"/>
</dbReference>
<dbReference type="Pfam" id="PF07589">
    <property type="entry name" value="PEP-CTERM"/>
    <property type="match status" value="1"/>
</dbReference>
<keyword evidence="1" id="KW-0472">Membrane</keyword>
<evidence type="ECO:0000313" key="4">
    <source>
        <dbReference type="Proteomes" id="UP000076023"/>
    </source>
</evidence>